<reference evidence="2" key="1">
    <citation type="journal article" date="2019" name="Int. J. Syst. Evol. Microbiol.">
        <title>The Global Catalogue of Microorganisms (GCM) 10K type strain sequencing project: providing services to taxonomists for standard genome sequencing and annotation.</title>
        <authorList>
            <consortium name="The Broad Institute Genomics Platform"/>
            <consortium name="The Broad Institute Genome Sequencing Center for Infectious Disease"/>
            <person name="Wu L."/>
            <person name="Ma J."/>
        </authorList>
    </citation>
    <scope>NUCLEOTIDE SEQUENCE [LARGE SCALE GENOMIC DNA]</scope>
    <source>
        <strain evidence="2">JCM 18326</strain>
    </source>
</reference>
<protein>
    <recommendedName>
        <fullName evidence="3">SEC-C motif-containing protein</fullName>
    </recommendedName>
</protein>
<evidence type="ECO:0000313" key="1">
    <source>
        <dbReference type="EMBL" id="GAA4838036.1"/>
    </source>
</evidence>
<dbReference type="InterPro" id="IPR011990">
    <property type="entry name" value="TPR-like_helical_dom_sf"/>
</dbReference>
<name>A0ABP9DAY8_9BACT</name>
<proteinExistence type="predicted"/>
<dbReference type="EMBL" id="BAABJX010000036">
    <property type="protein sequence ID" value="GAA4838036.1"/>
    <property type="molecule type" value="Genomic_DNA"/>
</dbReference>
<keyword evidence="2" id="KW-1185">Reference proteome</keyword>
<gene>
    <name evidence="1" type="ORF">GCM10023331_23990</name>
</gene>
<comment type="caution">
    <text evidence="1">The sequence shown here is derived from an EMBL/GenBank/DDBJ whole genome shotgun (WGS) entry which is preliminary data.</text>
</comment>
<evidence type="ECO:0000313" key="2">
    <source>
        <dbReference type="Proteomes" id="UP001500298"/>
    </source>
</evidence>
<dbReference type="InterPro" id="IPR010602">
    <property type="entry name" value="DUF1186"/>
</dbReference>
<dbReference type="RefSeq" id="WP_345372121.1">
    <property type="nucleotide sequence ID" value="NZ_BAABJX010000036.1"/>
</dbReference>
<dbReference type="SUPFAM" id="SSF48452">
    <property type="entry name" value="TPR-like"/>
    <property type="match status" value="1"/>
</dbReference>
<dbReference type="Pfam" id="PF02810">
    <property type="entry name" value="SEC-C"/>
    <property type="match status" value="1"/>
</dbReference>
<dbReference type="Gene3D" id="3.10.450.50">
    <property type="match status" value="1"/>
</dbReference>
<accession>A0ABP9DAY8</accession>
<dbReference type="Pfam" id="PF06685">
    <property type="entry name" value="DUF1186"/>
    <property type="match status" value="1"/>
</dbReference>
<sequence length="527" mass="61711">MLKKIAHLKVMNDPNIVNTVVPIPEELRVQLDDLYEEVSKGKQTVINKLNRLIEDYPEVPMLKNFLSKTYFNRGDVTKAYEVTEWIVREHPDYLHGKVNLASIYMQEEKLDKVPMLLGEALDLQELYPQRDVFNINEVLVYYSTVVRYLSIIGDLEQAEECLQILEDTDAESMQYEQAKDWYDQAVVKSSMEMIQRWKEQEINVRMNPLPKSRKQKLPKLNHEELYILYEAGLRDWKQLNIPMLLELPRETLSEDLCTILQDSIDRYLYFKRKVDKEGWDDKSISFPVHALMLMTELADEENIPIIFQFYRQHEDVLEFYLGDLLTEVSWHTVYWIGNQHLQKLKAFVCEPGVYRYAKSMVCESMIQRSYHEKEQKKAIAQHFEEIVQFFNKATLDDNVIDSSFLGSLAVDVMSIGSLSLFEQMKPLFDKGYVDIQVCGSYKSCQRDIKNGISFQKYAIKGVEDAYQDFYGSSKSFEEVQKILQQHYYGETAIKKEKSIESVHKVGRNDPCPCGSGKKYKKCCMNKT</sequence>
<organism evidence="1 2">
    <name type="scientific">Algivirga pacifica</name>
    <dbReference type="NCBI Taxonomy" id="1162670"/>
    <lineage>
        <taxon>Bacteria</taxon>
        <taxon>Pseudomonadati</taxon>
        <taxon>Bacteroidota</taxon>
        <taxon>Cytophagia</taxon>
        <taxon>Cytophagales</taxon>
        <taxon>Flammeovirgaceae</taxon>
        <taxon>Algivirga</taxon>
    </lineage>
</organism>
<dbReference type="Proteomes" id="UP001500298">
    <property type="component" value="Unassembled WGS sequence"/>
</dbReference>
<dbReference type="Gene3D" id="1.25.40.10">
    <property type="entry name" value="Tetratricopeptide repeat domain"/>
    <property type="match status" value="1"/>
</dbReference>
<evidence type="ECO:0008006" key="3">
    <source>
        <dbReference type="Google" id="ProtNLM"/>
    </source>
</evidence>
<dbReference type="InterPro" id="IPR004027">
    <property type="entry name" value="SEC_C_motif"/>
</dbReference>
<dbReference type="SUPFAM" id="SSF103642">
    <property type="entry name" value="Sec-C motif"/>
    <property type="match status" value="1"/>
</dbReference>